<dbReference type="EMBL" id="AP003311">
    <property type="protein sequence ID" value="BAB40114.1"/>
    <property type="molecule type" value="Genomic_DNA"/>
</dbReference>
<gene>
    <name evidence="2" type="ORF">P0019D06.25</name>
    <name evidence="3" type="ORF">P0024G09.13</name>
</gene>
<proteinExistence type="predicted"/>
<reference evidence="2" key="1">
    <citation type="journal article" date="2002" name="Nature">
        <title>The genome sequence and structure of rice chromosome 1.</title>
        <authorList>
            <person name="Sasaki T."/>
            <person name="Matsumoto T."/>
            <person name="Yamamoto K."/>
            <person name="Sakata K."/>
            <person name="Baba T."/>
            <person name="Katayose Y."/>
            <person name="Wu J."/>
            <person name="Niimura Y."/>
            <person name="Cheng Z."/>
            <person name="Nagamura Y."/>
            <person name="Antonio B.A."/>
            <person name="Kanamori H."/>
            <person name="Hosokawa S."/>
            <person name="Masukawa M."/>
            <person name="Arikawa K."/>
            <person name="Chiden Y."/>
            <person name="Hayashi M."/>
            <person name="Okamoto M."/>
            <person name="Ando T."/>
            <person name="Aoki H."/>
            <person name="Arita K."/>
            <person name="Hamada M."/>
            <person name="Harada C."/>
            <person name="Hijishita S."/>
            <person name="Honda M."/>
            <person name="Ichikawa Y."/>
            <person name="Idonuma A."/>
            <person name="Iijima M."/>
            <person name="Ikeda M."/>
            <person name="Ikeno M."/>
            <person name="Itoh S."/>
            <person name="Itoh T."/>
            <person name="Itoh Y."/>
            <person name="Itoh Y."/>
            <person name="Iwabuchi A."/>
            <person name="Kamiya K."/>
            <person name="Karasawa W."/>
            <person name="Katagiri S."/>
            <person name="Kikuta A."/>
            <person name="Kobayashi N."/>
            <person name="Kono I."/>
            <person name="Machita K."/>
            <person name="Maehara T."/>
            <person name="Mizuno H."/>
            <person name="Mizubayashi T."/>
            <person name="Mukai Y."/>
            <person name="Nagasaki H."/>
            <person name="Nakashima M."/>
            <person name="Nakama Y."/>
            <person name="Nakamichi Y."/>
            <person name="Nakamura M."/>
            <person name="Namiki N."/>
            <person name="Negishi M."/>
            <person name="Ohta I."/>
            <person name="Ono N."/>
            <person name="Saji S."/>
            <person name="Sakai K."/>
            <person name="Shibata M."/>
            <person name="Shimokawa T."/>
            <person name="Shomura A."/>
            <person name="Song J."/>
            <person name="Takazaki Y."/>
            <person name="Terasawa K."/>
            <person name="Tsuji K."/>
            <person name="Waki K."/>
            <person name="Yamagata H."/>
            <person name="Yamane H."/>
            <person name="Yoshiki S."/>
            <person name="Yoshihara R."/>
            <person name="Yukawa K."/>
            <person name="Zhong H."/>
            <person name="Iwama H."/>
            <person name="Endo T."/>
            <person name="Ito H."/>
            <person name="Hahn J.H."/>
            <person name="Kim H.I."/>
            <person name="Eun M.Y."/>
            <person name="Yano M."/>
            <person name="Jiang J."/>
            <person name="Gojobori T."/>
        </authorList>
    </citation>
    <scope>NUCLEOTIDE SEQUENCE</scope>
</reference>
<feature type="compositionally biased region" description="Polar residues" evidence="1">
    <location>
        <begin position="53"/>
        <end position="67"/>
    </location>
</feature>
<dbReference type="Proteomes" id="UP000000763">
    <property type="component" value="Chromosome 1"/>
</dbReference>
<evidence type="ECO:0000313" key="3">
    <source>
        <dbReference type="EMBL" id="BAB40114.1"/>
    </source>
</evidence>
<feature type="region of interest" description="Disordered" evidence="1">
    <location>
        <begin position="52"/>
        <end position="75"/>
    </location>
</feature>
<accession>Q9FU85</accession>
<evidence type="ECO:0000313" key="4">
    <source>
        <dbReference type="Proteomes" id="UP000000763"/>
    </source>
</evidence>
<reference evidence="4" key="2">
    <citation type="journal article" date="2005" name="Nature">
        <title>The map-based sequence of the rice genome.</title>
        <authorList>
            <consortium name="International rice genome sequencing project (IRGSP)"/>
            <person name="Matsumoto T."/>
            <person name="Wu J."/>
            <person name="Kanamori H."/>
            <person name="Katayose Y."/>
            <person name="Fujisawa M."/>
            <person name="Namiki N."/>
            <person name="Mizuno H."/>
            <person name="Yamamoto K."/>
            <person name="Antonio B.A."/>
            <person name="Baba T."/>
            <person name="Sakata K."/>
            <person name="Nagamura Y."/>
            <person name="Aoki H."/>
            <person name="Arikawa K."/>
            <person name="Arita K."/>
            <person name="Bito T."/>
            <person name="Chiden Y."/>
            <person name="Fujitsuka N."/>
            <person name="Fukunaka R."/>
            <person name="Hamada M."/>
            <person name="Harada C."/>
            <person name="Hayashi A."/>
            <person name="Hijishita S."/>
            <person name="Honda M."/>
            <person name="Hosokawa S."/>
            <person name="Ichikawa Y."/>
            <person name="Idonuma A."/>
            <person name="Iijima M."/>
            <person name="Ikeda M."/>
            <person name="Ikeno M."/>
            <person name="Ito K."/>
            <person name="Ito S."/>
            <person name="Ito T."/>
            <person name="Ito Y."/>
            <person name="Ito Y."/>
            <person name="Iwabuchi A."/>
            <person name="Kamiya K."/>
            <person name="Karasawa W."/>
            <person name="Kurita K."/>
            <person name="Katagiri S."/>
            <person name="Kikuta A."/>
            <person name="Kobayashi H."/>
            <person name="Kobayashi N."/>
            <person name="Machita K."/>
            <person name="Maehara T."/>
            <person name="Masukawa M."/>
            <person name="Mizubayashi T."/>
            <person name="Mukai Y."/>
            <person name="Nagasaki H."/>
            <person name="Nagata Y."/>
            <person name="Naito S."/>
            <person name="Nakashima M."/>
            <person name="Nakama Y."/>
            <person name="Nakamichi Y."/>
            <person name="Nakamura M."/>
            <person name="Meguro A."/>
            <person name="Negishi M."/>
            <person name="Ohta I."/>
            <person name="Ohta T."/>
            <person name="Okamoto M."/>
            <person name="Ono N."/>
            <person name="Saji S."/>
            <person name="Sakaguchi M."/>
            <person name="Sakai K."/>
            <person name="Shibata M."/>
            <person name="Shimokawa T."/>
            <person name="Song J."/>
            <person name="Takazaki Y."/>
            <person name="Terasawa K."/>
            <person name="Tsugane M."/>
            <person name="Tsuji K."/>
            <person name="Ueda S."/>
            <person name="Waki K."/>
            <person name="Yamagata H."/>
            <person name="Yamamoto M."/>
            <person name="Yamamoto S."/>
            <person name="Yamane H."/>
            <person name="Yoshiki S."/>
            <person name="Yoshihara R."/>
            <person name="Yukawa K."/>
            <person name="Zhong H."/>
            <person name="Yano M."/>
            <person name="Yuan Q."/>
            <person name="Ouyang S."/>
            <person name="Liu J."/>
            <person name="Jones K.M."/>
            <person name="Gansberger K."/>
            <person name="Moffat K."/>
            <person name="Hill J."/>
            <person name="Bera J."/>
            <person name="Fadrosh D."/>
            <person name="Jin S."/>
            <person name="Johri S."/>
            <person name="Kim M."/>
            <person name="Overton L."/>
            <person name="Reardon M."/>
            <person name="Tsitrin T."/>
            <person name="Vuong H."/>
            <person name="Weaver B."/>
            <person name="Ciecko A."/>
            <person name="Tallon L."/>
            <person name="Jackson J."/>
            <person name="Pai G."/>
            <person name="Aken S.V."/>
            <person name="Utterback T."/>
            <person name="Reidmuller S."/>
            <person name="Feldblyum T."/>
            <person name="Hsiao J."/>
            <person name="Zismann V."/>
            <person name="Iobst S."/>
            <person name="de Vazeille A.R."/>
            <person name="Buell C.R."/>
            <person name="Ying K."/>
            <person name="Li Y."/>
            <person name="Lu T."/>
            <person name="Huang Y."/>
            <person name="Zhao Q."/>
            <person name="Feng Q."/>
            <person name="Zhang L."/>
            <person name="Zhu J."/>
            <person name="Weng Q."/>
            <person name="Mu J."/>
            <person name="Lu Y."/>
            <person name="Fan D."/>
            <person name="Liu Y."/>
            <person name="Guan J."/>
            <person name="Zhang Y."/>
            <person name="Yu S."/>
            <person name="Liu X."/>
            <person name="Zhang Y."/>
            <person name="Hong G."/>
            <person name="Han B."/>
            <person name="Choisne N."/>
            <person name="Demange N."/>
            <person name="Orjeda G."/>
            <person name="Samain S."/>
            <person name="Cattolico L."/>
            <person name="Pelletier E."/>
            <person name="Couloux A."/>
            <person name="Segurens B."/>
            <person name="Wincker P."/>
            <person name="D'Hont A."/>
            <person name="Scarpelli C."/>
            <person name="Weissenbach J."/>
            <person name="Salanoubat M."/>
            <person name="Quetier F."/>
            <person name="Yu Y."/>
            <person name="Kim H.R."/>
            <person name="Rambo T."/>
            <person name="Currie J."/>
            <person name="Collura K."/>
            <person name="Luo M."/>
            <person name="Yang T."/>
            <person name="Ammiraju J.S.S."/>
            <person name="Engler F."/>
            <person name="Soderlund C."/>
            <person name="Wing R.A."/>
            <person name="Palmer L.E."/>
            <person name="de la Bastide M."/>
            <person name="Spiegel L."/>
            <person name="Nascimento L."/>
            <person name="Zutavern T."/>
            <person name="O'Shaughnessy A."/>
            <person name="Dike S."/>
            <person name="Dedhia N."/>
            <person name="Preston R."/>
            <person name="Balija V."/>
            <person name="McCombie W.R."/>
            <person name="Chow T."/>
            <person name="Chen H."/>
            <person name="Chung M."/>
            <person name="Chen C."/>
            <person name="Shaw J."/>
            <person name="Wu H."/>
            <person name="Hsiao K."/>
            <person name="Chao Y."/>
            <person name="Chu M."/>
            <person name="Cheng C."/>
            <person name="Hour A."/>
            <person name="Lee P."/>
            <person name="Lin S."/>
            <person name="Lin Y."/>
            <person name="Liou J."/>
            <person name="Liu S."/>
            <person name="Hsing Y."/>
            <person name="Raghuvanshi S."/>
            <person name="Mohanty A."/>
            <person name="Bharti A.K."/>
            <person name="Gaur A."/>
            <person name="Gupta V."/>
            <person name="Kumar D."/>
            <person name="Ravi V."/>
            <person name="Vij S."/>
            <person name="Kapur A."/>
            <person name="Khurana P."/>
            <person name="Khurana P."/>
            <person name="Khurana J.P."/>
            <person name="Tyagi A.K."/>
            <person name="Gaikwad K."/>
            <person name="Singh A."/>
            <person name="Dalal V."/>
            <person name="Srivastava S."/>
            <person name="Dixit A."/>
            <person name="Pal A.K."/>
            <person name="Ghazi I.A."/>
            <person name="Yadav M."/>
            <person name="Pandit A."/>
            <person name="Bhargava A."/>
            <person name="Sureshbabu K."/>
            <person name="Batra K."/>
            <person name="Sharma T.R."/>
            <person name="Mohapatra T."/>
            <person name="Singh N.K."/>
            <person name="Messing J."/>
            <person name="Nelson A.B."/>
            <person name="Fuks G."/>
            <person name="Kavchok S."/>
            <person name="Keizer G."/>
            <person name="Linton E."/>
            <person name="Llaca V."/>
            <person name="Song R."/>
            <person name="Tanyolac B."/>
            <person name="Young S."/>
            <person name="Ho-Il K."/>
            <person name="Hahn J.H."/>
            <person name="Sangsakoo G."/>
            <person name="Vanavichit A."/>
            <person name="de Mattos Luiz.A.T."/>
            <person name="Zimmer P.D."/>
            <person name="Malone G."/>
            <person name="Dellagostin O."/>
            <person name="de Oliveira A.C."/>
            <person name="Bevan M."/>
            <person name="Bancroft I."/>
            <person name="Minx P."/>
            <person name="Cordum H."/>
            <person name="Wilson R."/>
            <person name="Cheng Z."/>
            <person name="Jin W."/>
            <person name="Jiang J."/>
            <person name="Leong S.A."/>
            <person name="Iwama H."/>
            <person name="Gojobori T."/>
            <person name="Itoh T."/>
            <person name="Niimura Y."/>
            <person name="Fujii Y."/>
            <person name="Habara T."/>
            <person name="Sakai H."/>
            <person name="Sato Y."/>
            <person name="Wilson G."/>
            <person name="Kumar K."/>
            <person name="McCouch S."/>
            <person name="Juretic N."/>
            <person name="Hoen D."/>
            <person name="Wright S."/>
            <person name="Bruskiewich R."/>
            <person name="Bureau T."/>
            <person name="Miyao A."/>
            <person name="Hirochika H."/>
            <person name="Nishikawa T."/>
            <person name="Kadowaki K."/>
            <person name="Sugiura M."/>
            <person name="Burr B."/>
            <person name="Sasaki T."/>
        </authorList>
    </citation>
    <scope>NUCLEOTIDE SEQUENCE [LARGE SCALE GENOMIC DNA]</scope>
    <source>
        <strain evidence="4">cv. Nipponbare</strain>
    </source>
</reference>
<protein>
    <submittedName>
        <fullName evidence="2">Uncharacterized protein</fullName>
    </submittedName>
</protein>
<evidence type="ECO:0000313" key="2">
    <source>
        <dbReference type="EMBL" id="BAB16459.1"/>
    </source>
</evidence>
<evidence type="ECO:0000256" key="1">
    <source>
        <dbReference type="SAM" id="MobiDB-lite"/>
    </source>
</evidence>
<reference evidence="4" key="3">
    <citation type="journal article" date="2008" name="Nucleic Acids Res.">
        <title>The rice annotation project database (RAP-DB): 2008 update.</title>
        <authorList>
            <consortium name="The rice annotation project (RAP)"/>
        </authorList>
    </citation>
    <scope>GENOME REANNOTATION</scope>
    <source>
        <strain evidence="4">cv. Nipponbare</strain>
    </source>
</reference>
<sequence>MEASWVASSSRRLCRRRPSAEYSWKPAAKHSWREDGPLRAHSMPTTICRYTRGGSSATGGSETNVGQGSALPCEQDEGPVPPPIPADLAAAIQSQLDDIAVKSHRVDTCAEGLVTSKFLMSPSPKYPLLWHEALKILALSLVKSTEDLANTIVPVTFEYNSKVPH</sequence>
<organism evidence="2">
    <name type="scientific">Oryza sativa subsp. japonica</name>
    <name type="common">Rice</name>
    <dbReference type="NCBI Taxonomy" id="39947"/>
    <lineage>
        <taxon>Eukaryota</taxon>
        <taxon>Viridiplantae</taxon>
        <taxon>Streptophyta</taxon>
        <taxon>Embryophyta</taxon>
        <taxon>Tracheophyta</taxon>
        <taxon>Spermatophyta</taxon>
        <taxon>Magnoliopsida</taxon>
        <taxon>Liliopsida</taxon>
        <taxon>Poales</taxon>
        <taxon>Poaceae</taxon>
        <taxon>BOP clade</taxon>
        <taxon>Oryzoideae</taxon>
        <taxon>Oryzeae</taxon>
        <taxon>Oryzinae</taxon>
        <taxon>Oryza</taxon>
        <taxon>Oryza sativa</taxon>
    </lineage>
</organism>
<dbReference type="AlphaFoldDB" id="Q9FU85"/>
<dbReference type="Proteomes" id="UP000817658">
    <property type="component" value="Chromosome 1"/>
</dbReference>
<dbReference type="EMBL" id="AP002483">
    <property type="protein sequence ID" value="BAB16459.1"/>
    <property type="molecule type" value="Genomic_DNA"/>
</dbReference>
<name>Q9FU85_ORYSJ</name>